<dbReference type="KEGG" id="gem:GM21_2402"/>
<name>C6DZD9_GEOSM</name>
<organism evidence="1">
    <name type="scientific">Geobacter sp. (strain M21)</name>
    <dbReference type="NCBI Taxonomy" id="443144"/>
    <lineage>
        <taxon>Bacteria</taxon>
        <taxon>Pseudomonadati</taxon>
        <taxon>Thermodesulfobacteriota</taxon>
        <taxon>Desulfuromonadia</taxon>
        <taxon>Geobacterales</taxon>
        <taxon>Geobacteraceae</taxon>
        <taxon>Geobacter</taxon>
    </lineage>
</organism>
<dbReference type="AlphaFoldDB" id="C6DZD9"/>
<sequence length="347" mass="38663">MSVRYERHLKDFEVSKRAGYISCVAELIAAVKNLDSPCHCPQYAFDIHLREKNQLMIYHGGTCLLTVDLSRLLEGKIGFTSKSYGRAGGQERSKGCAEAFASLKGTHDLKDVGSISTLVERFLCEALATVNGKYYIDATSAKNSEGFWSSRLSIDYGRNWCRDQEWLIVDRESVIGFKPREEKRDYYALFKAEAAKVKQDPGFARWAAGSKEFGDELDFLAIGPDQELLCIELKHGCNASGIYWGPLQATVYARAYQGKLSELSGAIATMVSQKVELGLLPHEAQSRIPAQGFTRVHGILAVADADPYLKSDCWRRAHLVNDRLSSPVTMVRSTSDGSALRWLDFPQ</sequence>
<proteinExistence type="predicted"/>
<dbReference type="STRING" id="443144.GM21_2402"/>
<dbReference type="OrthoDB" id="1092348at2"/>
<protein>
    <submittedName>
        <fullName evidence="1">Uncharacterized protein</fullName>
    </submittedName>
</protein>
<accession>C6DZD9</accession>
<reference evidence="1" key="1">
    <citation type="submission" date="2009-07" db="EMBL/GenBank/DDBJ databases">
        <title>Complete sequence of Geobacter sp. M21.</title>
        <authorList>
            <consortium name="US DOE Joint Genome Institute"/>
            <person name="Lucas S."/>
            <person name="Copeland A."/>
            <person name="Lapidus A."/>
            <person name="Glavina del Rio T."/>
            <person name="Dalin E."/>
            <person name="Tice H."/>
            <person name="Bruce D."/>
            <person name="Goodwin L."/>
            <person name="Pitluck S."/>
            <person name="Saunders E."/>
            <person name="Brettin T."/>
            <person name="Detter J.C."/>
            <person name="Han C."/>
            <person name="Larimer F."/>
            <person name="Land M."/>
            <person name="Hauser L."/>
            <person name="Kyrpides N."/>
            <person name="Ovchinnikova G."/>
            <person name="Lovley D."/>
        </authorList>
    </citation>
    <scope>NUCLEOTIDE SEQUENCE [LARGE SCALE GENOMIC DNA]</scope>
    <source>
        <strain evidence="1">M21</strain>
    </source>
</reference>
<dbReference type="EMBL" id="CP001661">
    <property type="protein sequence ID" value="ACT18447.1"/>
    <property type="molecule type" value="Genomic_DNA"/>
</dbReference>
<dbReference type="HOGENOM" id="CLU_860113_0_0_7"/>
<dbReference type="eggNOG" id="ENOG503460F">
    <property type="taxonomic scope" value="Bacteria"/>
</dbReference>
<gene>
    <name evidence="1" type="ordered locus">GM21_2402</name>
</gene>
<evidence type="ECO:0000313" key="1">
    <source>
        <dbReference type="EMBL" id="ACT18447.1"/>
    </source>
</evidence>